<dbReference type="Proteomes" id="UP000094527">
    <property type="component" value="Unassembled WGS sequence"/>
</dbReference>
<keyword evidence="1" id="KW-0472">Membrane</keyword>
<proteinExistence type="predicted"/>
<keyword evidence="1" id="KW-1133">Transmembrane helix</keyword>
<feature type="transmembrane region" description="Helical" evidence="1">
    <location>
        <begin position="65"/>
        <end position="85"/>
    </location>
</feature>
<accession>A0A1D2M4F8</accession>
<dbReference type="EMBL" id="LJIJ01004517">
    <property type="protein sequence ID" value="ODM87865.1"/>
    <property type="molecule type" value="Genomic_DNA"/>
</dbReference>
<feature type="transmembrane region" description="Helical" evidence="1">
    <location>
        <begin position="263"/>
        <end position="286"/>
    </location>
</feature>
<dbReference type="OrthoDB" id="2448307at2759"/>
<organism evidence="3 4">
    <name type="scientific">Orchesella cincta</name>
    <name type="common">Springtail</name>
    <name type="synonym">Podura cincta</name>
    <dbReference type="NCBI Taxonomy" id="48709"/>
    <lineage>
        <taxon>Eukaryota</taxon>
        <taxon>Metazoa</taxon>
        <taxon>Ecdysozoa</taxon>
        <taxon>Arthropoda</taxon>
        <taxon>Hexapoda</taxon>
        <taxon>Collembola</taxon>
        <taxon>Entomobryomorpha</taxon>
        <taxon>Entomobryoidea</taxon>
        <taxon>Orchesellidae</taxon>
        <taxon>Orchesellinae</taxon>
        <taxon>Orchesella</taxon>
    </lineage>
</organism>
<name>A0A1D2M4F8_ORCCI</name>
<sequence>MTSEKSCKDFRVHEWIHLVISLLNNCAYLTLAGYLMYKYMSDSDHYFSPITSYFMGVFREQPFQIIMQTMTVFSMWTVDLIYSLFNLVHPPDRLADNRMDPELILFYTRTAATGVNLLTGIVVAWKYFALEQAIFKTHSYCFFEMDFQISLFMKSQILSAGSVFIIMWIYLGYTANLKWSGSSEPTLVVSSHVISVIALVAHFGVIAAIVTVHHFYGRGFGNALAVAWKYFALEQAIFKTVGTDMNRSLQHSYCFLRNGFSNIVVHEIAILSAGSVFIIMWIYLGYTAVRTESHALTYTFYCVSILQPVYILCLFYRNLKWSGSSEPTLVVSSHVISVIALVAHFGVIAAIVTVHHFYGRGFGNALVDGVHVSVKNSAEYEELRRILFHPINPVQSYYNPHSSSRAILVNAEVY</sequence>
<evidence type="ECO:0000256" key="1">
    <source>
        <dbReference type="SAM" id="Phobius"/>
    </source>
</evidence>
<dbReference type="PANTHER" id="PTHR39299:SF1">
    <property type="entry name" value="TRANSMEMBRANE PROTEIN"/>
    <property type="match status" value="1"/>
</dbReference>
<comment type="caution">
    <text evidence="3">The sequence shown here is derived from an EMBL/GenBank/DDBJ whole genome shotgun (WGS) entry which is preliminary data.</text>
</comment>
<dbReference type="AlphaFoldDB" id="A0A1D2M4F8"/>
<dbReference type="PANTHER" id="PTHR39299">
    <property type="entry name" value="TRANSMEMBRANE PROTEIN"/>
    <property type="match status" value="1"/>
</dbReference>
<feature type="transmembrane region" description="Helical" evidence="1">
    <location>
        <begin position="151"/>
        <end position="173"/>
    </location>
</feature>
<keyword evidence="1" id="KW-0812">Transmembrane</keyword>
<dbReference type="Pfam" id="PF25044">
    <property type="entry name" value="DUF7789"/>
    <property type="match status" value="1"/>
</dbReference>
<feature type="transmembrane region" description="Helical" evidence="1">
    <location>
        <begin position="105"/>
        <end position="130"/>
    </location>
</feature>
<protein>
    <recommendedName>
        <fullName evidence="2">DUF7789 domain-containing protein</fullName>
    </recommendedName>
</protein>
<feature type="transmembrane region" description="Helical" evidence="1">
    <location>
        <begin position="193"/>
        <end position="212"/>
    </location>
</feature>
<gene>
    <name evidence="3" type="ORF">Ocin01_18814</name>
</gene>
<reference evidence="3 4" key="1">
    <citation type="journal article" date="2016" name="Genome Biol. Evol.">
        <title>Gene Family Evolution Reflects Adaptation to Soil Environmental Stressors in the Genome of the Collembolan Orchesella cincta.</title>
        <authorList>
            <person name="Faddeeva-Vakhrusheva A."/>
            <person name="Derks M.F."/>
            <person name="Anvar S.Y."/>
            <person name="Agamennone V."/>
            <person name="Suring W."/>
            <person name="Smit S."/>
            <person name="van Straalen N.M."/>
            <person name="Roelofs D."/>
        </authorList>
    </citation>
    <scope>NUCLEOTIDE SEQUENCE [LARGE SCALE GENOMIC DNA]</scope>
    <source>
        <tissue evidence="3">Mixed pool</tissue>
    </source>
</reference>
<evidence type="ECO:0000313" key="3">
    <source>
        <dbReference type="EMBL" id="ODM87865.1"/>
    </source>
</evidence>
<feature type="transmembrane region" description="Helical" evidence="1">
    <location>
        <begin position="298"/>
        <end position="316"/>
    </location>
</feature>
<dbReference type="InterPro" id="IPR056691">
    <property type="entry name" value="DUF7789"/>
</dbReference>
<evidence type="ECO:0000259" key="2">
    <source>
        <dbReference type="Pfam" id="PF25044"/>
    </source>
</evidence>
<dbReference type="STRING" id="48709.A0A1D2M4F8"/>
<evidence type="ECO:0000313" key="4">
    <source>
        <dbReference type="Proteomes" id="UP000094527"/>
    </source>
</evidence>
<feature type="transmembrane region" description="Helical" evidence="1">
    <location>
        <begin position="15"/>
        <end position="37"/>
    </location>
</feature>
<feature type="domain" description="DUF7789" evidence="2">
    <location>
        <begin position="233"/>
        <end position="351"/>
    </location>
</feature>
<keyword evidence="4" id="KW-1185">Reference proteome</keyword>
<feature type="transmembrane region" description="Helical" evidence="1">
    <location>
        <begin position="328"/>
        <end position="352"/>
    </location>
</feature>